<feature type="region of interest" description="Disordered" evidence="1">
    <location>
        <begin position="87"/>
        <end position="130"/>
    </location>
</feature>
<evidence type="ECO:0008006" key="5">
    <source>
        <dbReference type="Google" id="ProtNLM"/>
    </source>
</evidence>
<dbReference type="AlphaFoldDB" id="A0A6A4AW52"/>
<evidence type="ECO:0000313" key="4">
    <source>
        <dbReference type="Proteomes" id="UP000434957"/>
    </source>
</evidence>
<comment type="caution">
    <text evidence="3">The sequence shown here is derived from an EMBL/GenBank/DDBJ whole genome shotgun (WGS) entry which is preliminary data.</text>
</comment>
<dbReference type="Proteomes" id="UP000434957">
    <property type="component" value="Unassembled WGS sequence"/>
</dbReference>
<feature type="region of interest" description="Disordered" evidence="1">
    <location>
        <begin position="204"/>
        <end position="260"/>
    </location>
</feature>
<sequence>MGGVDVHDQLRMQRYSVQLCYKTRKYYKTLFLGLLDMALVNAFIVYRYNKKVNNKRPPKHSAFMEELMVQLLAVDSDKVFTEIEQATSARDRTAASPARSEARQQMSGPEGAVDDGHQLEENPDTFDGVQGVKRRQRSCKVCALFKVKPRKFTKYFCPECSAGNKRKYMCNVVREGRAKTCFQIWHADWNNGNDIPRHILQDHKVRDRPPPSHPGKKRRRVSQAHGGVASQAEAVSEAEEEAGESENADSTEEGMADDEL</sequence>
<protein>
    <recommendedName>
        <fullName evidence="5">PiggyBac transposable element-derived protein domain-containing protein</fullName>
    </recommendedName>
</protein>
<organism evidence="3 4">
    <name type="scientific">Phytophthora rubi</name>
    <dbReference type="NCBI Taxonomy" id="129364"/>
    <lineage>
        <taxon>Eukaryota</taxon>
        <taxon>Sar</taxon>
        <taxon>Stramenopiles</taxon>
        <taxon>Oomycota</taxon>
        <taxon>Peronosporomycetes</taxon>
        <taxon>Peronosporales</taxon>
        <taxon>Peronosporaceae</taxon>
        <taxon>Phytophthora</taxon>
    </lineage>
</organism>
<gene>
    <name evidence="3" type="ORF">PR003_g32649</name>
</gene>
<keyword evidence="2" id="KW-0472">Membrane</keyword>
<reference evidence="3 4" key="1">
    <citation type="submission" date="2018-08" db="EMBL/GenBank/DDBJ databases">
        <title>Genomic investigation of the strawberry pathogen Phytophthora fragariae indicates pathogenicity is determined by transcriptional variation in three key races.</title>
        <authorList>
            <person name="Adams T.M."/>
            <person name="Armitage A.D."/>
            <person name="Sobczyk M.K."/>
            <person name="Bates H.J."/>
            <person name="Dunwell J.M."/>
            <person name="Nellist C.F."/>
            <person name="Harrison R.J."/>
        </authorList>
    </citation>
    <scope>NUCLEOTIDE SEQUENCE [LARGE SCALE GENOMIC DNA]</scope>
    <source>
        <strain evidence="3 4">SCRP333</strain>
    </source>
</reference>
<keyword evidence="2" id="KW-0812">Transmembrane</keyword>
<accession>A0A6A4AW52</accession>
<feature type="compositionally biased region" description="Acidic residues" evidence="1">
    <location>
        <begin position="236"/>
        <end position="260"/>
    </location>
</feature>
<feature type="transmembrane region" description="Helical" evidence="2">
    <location>
        <begin position="26"/>
        <end position="46"/>
    </location>
</feature>
<proteinExistence type="predicted"/>
<dbReference type="EMBL" id="QXFT01008178">
    <property type="protein sequence ID" value="KAE9264846.1"/>
    <property type="molecule type" value="Genomic_DNA"/>
</dbReference>
<dbReference type="PANTHER" id="PTHR46599">
    <property type="entry name" value="PIGGYBAC TRANSPOSABLE ELEMENT-DERIVED PROTEIN 4"/>
    <property type="match status" value="1"/>
</dbReference>
<keyword evidence="4" id="KW-1185">Reference proteome</keyword>
<dbReference type="PANTHER" id="PTHR46599:SF3">
    <property type="entry name" value="PIGGYBAC TRANSPOSABLE ELEMENT-DERIVED PROTEIN 4"/>
    <property type="match status" value="1"/>
</dbReference>
<keyword evidence="2" id="KW-1133">Transmembrane helix</keyword>
<evidence type="ECO:0000256" key="2">
    <source>
        <dbReference type="SAM" id="Phobius"/>
    </source>
</evidence>
<name>A0A6A4AW52_9STRA</name>
<evidence type="ECO:0000313" key="3">
    <source>
        <dbReference type="EMBL" id="KAE9264846.1"/>
    </source>
</evidence>
<evidence type="ECO:0000256" key="1">
    <source>
        <dbReference type="SAM" id="MobiDB-lite"/>
    </source>
</evidence>